<proteinExistence type="predicted"/>
<dbReference type="EMBL" id="JAVRQU010000009">
    <property type="protein sequence ID" value="KAK5698915.1"/>
    <property type="molecule type" value="Genomic_DNA"/>
</dbReference>
<evidence type="ECO:0000259" key="1">
    <source>
        <dbReference type="SMART" id="SM00849"/>
    </source>
</evidence>
<dbReference type="SUPFAM" id="SSF56281">
    <property type="entry name" value="Metallo-hydrolase/oxidoreductase"/>
    <property type="match status" value="1"/>
</dbReference>
<gene>
    <name evidence="2" type="ORF">LTR97_006564</name>
</gene>
<dbReference type="InterPro" id="IPR036866">
    <property type="entry name" value="RibonucZ/Hydroxyglut_hydro"/>
</dbReference>
<sequence>MASKLFVDVYTVPAFATATGDPDPLKQLWSPTNITLIHNTKTGILCDCPPTIAETEKLSSWVQTTFPGLNITHFFLTHAHLDHFFGLPVLATAFPGIKALATKQVAEAAAKQYANPAAEKFWPGQLPTEQVIFEALPESNEFEPFDGVTMKAYDVVHGDSAHNSYLHVPALELVVAGDVVYGDCHQYLVEASTKEKRGQWLAALNEVEALRPQIVVPGHARASQVWGAYLIESTRSYIHAFAEELAKAESAGEMLARMQELYPERWNLFLLEVACATSFANQEK</sequence>
<dbReference type="AlphaFoldDB" id="A0AAN7W6R2"/>
<dbReference type="Proteomes" id="UP001310594">
    <property type="component" value="Unassembled WGS sequence"/>
</dbReference>
<dbReference type="InterPro" id="IPR050855">
    <property type="entry name" value="NDM-1-like"/>
</dbReference>
<evidence type="ECO:0000313" key="3">
    <source>
        <dbReference type="Proteomes" id="UP001310594"/>
    </source>
</evidence>
<evidence type="ECO:0000313" key="2">
    <source>
        <dbReference type="EMBL" id="KAK5698915.1"/>
    </source>
</evidence>
<dbReference type="Gene3D" id="3.60.15.10">
    <property type="entry name" value="Ribonuclease Z/Hydroxyacylglutathione hydrolase-like"/>
    <property type="match status" value="1"/>
</dbReference>
<dbReference type="CDD" id="cd07739">
    <property type="entry name" value="metallo-hydrolase-like_MBL-fold"/>
    <property type="match status" value="1"/>
</dbReference>
<organism evidence="2 3">
    <name type="scientific">Elasticomyces elasticus</name>
    <dbReference type="NCBI Taxonomy" id="574655"/>
    <lineage>
        <taxon>Eukaryota</taxon>
        <taxon>Fungi</taxon>
        <taxon>Dikarya</taxon>
        <taxon>Ascomycota</taxon>
        <taxon>Pezizomycotina</taxon>
        <taxon>Dothideomycetes</taxon>
        <taxon>Dothideomycetidae</taxon>
        <taxon>Mycosphaerellales</taxon>
        <taxon>Teratosphaeriaceae</taxon>
        <taxon>Elasticomyces</taxon>
    </lineage>
</organism>
<dbReference type="PANTHER" id="PTHR42951:SF14">
    <property type="entry name" value="METALLO-BETA-LACTAMASE SUPERFAMILY PROTEIN"/>
    <property type="match status" value="1"/>
</dbReference>
<dbReference type="Pfam" id="PF00753">
    <property type="entry name" value="Lactamase_B"/>
    <property type="match status" value="1"/>
</dbReference>
<protein>
    <recommendedName>
        <fullName evidence="1">Metallo-beta-lactamase domain-containing protein</fullName>
    </recommendedName>
</protein>
<comment type="caution">
    <text evidence="2">The sequence shown here is derived from an EMBL/GenBank/DDBJ whole genome shotgun (WGS) entry which is preliminary data.</text>
</comment>
<name>A0AAN7W6R2_9PEZI</name>
<reference evidence="2" key="1">
    <citation type="submission" date="2023-08" db="EMBL/GenBank/DDBJ databases">
        <title>Black Yeasts Isolated from many extreme environments.</title>
        <authorList>
            <person name="Coleine C."/>
            <person name="Stajich J.E."/>
            <person name="Selbmann L."/>
        </authorList>
    </citation>
    <scope>NUCLEOTIDE SEQUENCE</scope>
    <source>
        <strain evidence="2">CCFEE 5810</strain>
    </source>
</reference>
<accession>A0AAN7W6R2</accession>
<dbReference type="SMART" id="SM00849">
    <property type="entry name" value="Lactamase_B"/>
    <property type="match status" value="1"/>
</dbReference>
<dbReference type="PANTHER" id="PTHR42951">
    <property type="entry name" value="METALLO-BETA-LACTAMASE DOMAIN-CONTAINING"/>
    <property type="match status" value="1"/>
</dbReference>
<dbReference type="InterPro" id="IPR001279">
    <property type="entry name" value="Metallo-B-lactamas"/>
</dbReference>
<feature type="domain" description="Metallo-beta-lactamase" evidence="1">
    <location>
        <begin position="31"/>
        <end position="219"/>
    </location>
</feature>